<keyword evidence="3 6" id="KW-0597">Phosphoprotein</keyword>
<evidence type="ECO:0000256" key="7">
    <source>
        <dbReference type="PROSITE-ProRule" id="PRU00050"/>
    </source>
</evidence>
<dbReference type="RefSeq" id="WP_147185432.1">
    <property type="nucleotide sequence ID" value="NZ_CP042382.1"/>
</dbReference>
<dbReference type="GO" id="GO:0050568">
    <property type="term" value="F:protein-glutamine glutaminase activity"/>
    <property type="evidence" value="ECO:0007669"/>
    <property type="project" value="UniProtKB-UniRule"/>
</dbReference>
<feature type="modified residue" description="4-aspartylphosphate" evidence="6 8">
    <location>
        <position position="58"/>
    </location>
</feature>
<evidence type="ECO:0000256" key="2">
    <source>
        <dbReference type="ARBA" id="ARBA00022500"/>
    </source>
</evidence>
<dbReference type="InterPro" id="IPR008248">
    <property type="entry name" value="CheB-like"/>
</dbReference>
<dbReference type="HAMAP" id="MF_00099">
    <property type="entry name" value="CheB_chemtxs"/>
    <property type="match status" value="1"/>
</dbReference>
<dbReference type="PANTHER" id="PTHR42872">
    <property type="entry name" value="PROTEIN-GLUTAMATE METHYLESTERASE/PROTEIN-GLUTAMINE GLUTAMINASE"/>
    <property type="match status" value="1"/>
</dbReference>
<evidence type="ECO:0000256" key="1">
    <source>
        <dbReference type="ARBA" id="ARBA00022490"/>
    </source>
</evidence>
<evidence type="ECO:0000256" key="8">
    <source>
        <dbReference type="PROSITE-ProRule" id="PRU00169"/>
    </source>
</evidence>
<dbReference type="NCBIfam" id="NF009206">
    <property type="entry name" value="PRK12555.1"/>
    <property type="match status" value="1"/>
</dbReference>
<dbReference type="OrthoDB" id="9793421at2"/>
<dbReference type="Pfam" id="PF00072">
    <property type="entry name" value="Response_reg"/>
    <property type="match status" value="1"/>
</dbReference>
<dbReference type="GO" id="GO:0000156">
    <property type="term" value="F:phosphorelay response regulator activity"/>
    <property type="evidence" value="ECO:0007669"/>
    <property type="project" value="InterPro"/>
</dbReference>
<dbReference type="GO" id="GO:0008984">
    <property type="term" value="F:protein-glutamate methylesterase activity"/>
    <property type="evidence" value="ECO:0007669"/>
    <property type="project" value="UniProtKB-UniRule"/>
</dbReference>
<evidence type="ECO:0000313" key="11">
    <source>
        <dbReference type="EMBL" id="QEA40261.1"/>
    </source>
</evidence>
<dbReference type="PROSITE" id="PS50110">
    <property type="entry name" value="RESPONSE_REGULATORY"/>
    <property type="match status" value="1"/>
</dbReference>
<dbReference type="InterPro" id="IPR000673">
    <property type="entry name" value="Sig_transdc_resp-reg_Me-estase"/>
</dbReference>
<feature type="domain" description="CheB-type methylesterase" evidence="10">
    <location>
        <begin position="157"/>
        <end position="349"/>
    </location>
</feature>
<keyword evidence="4 6" id="KW-0378">Hydrolase</keyword>
<dbReference type="InterPro" id="IPR035909">
    <property type="entry name" value="CheB_C"/>
</dbReference>
<dbReference type="GO" id="GO:0006935">
    <property type="term" value="P:chemotaxis"/>
    <property type="evidence" value="ECO:0007669"/>
    <property type="project" value="UniProtKB-UniRule"/>
</dbReference>
<comment type="catalytic activity">
    <reaction evidence="6">
        <text>L-glutaminyl-[protein] + H2O = L-glutamyl-[protein] + NH4(+)</text>
        <dbReference type="Rhea" id="RHEA:16441"/>
        <dbReference type="Rhea" id="RHEA-COMP:10207"/>
        <dbReference type="Rhea" id="RHEA-COMP:10208"/>
        <dbReference type="ChEBI" id="CHEBI:15377"/>
        <dbReference type="ChEBI" id="CHEBI:28938"/>
        <dbReference type="ChEBI" id="CHEBI:29973"/>
        <dbReference type="ChEBI" id="CHEBI:30011"/>
        <dbReference type="EC" id="3.5.1.44"/>
    </reaction>
</comment>
<evidence type="ECO:0000259" key="9">
    <source>
        <dbReference type="PROSITE" id="PS50110"/>
    </source>
</evidence>
<dbReference type="KEGG" id="paur:FGL86_15015"/>
<evidence type="ECO:0000259" key="10">
    <source>
        <dbReference type="PROSITE" id="PS50122"/>
    </source>
</evidence>
<dbReference type="Gene3D" id="3.40.50.2300">
    <property type="match status" value="1"/>
</dbReference>
<dbReference type="PANTHER" id="PTHR42872:SF6">
    <property type="entry name" value="PROTEIN-GLUTAMATE METHYLESTERASE_PROTEIN-GLUTAMINE GLUTAMINASE"/>
    <property type="match status" value="1"/>
</dbReference>
<feature type="domain" description="Response regulatory" evidence="9">
    <location>
        <begin position="7"/>
        <end position="124"/>
    </location>
</feature>
<dbReference type="SMART" id="SM00448">
    <property type="entry name" value="REC"/>
    <property type="match status" value="1"/>
</dbReference>
<keyword evidence="12" id="KW-1185">Reference proteome</keyword>
<evidence type="ECO:0000256" key="4">
    <source>
        <dbReference type="ARBA" id="ARBA00022801"/>
    </source>
</evidence>
<proteinExistence type="inferred from homology"/>
<evidence type="ECO:0000313" key="12">
    <source>
        <dbReference type="Proteomes" id="UP000321272"/>
    </source>
</evidence>
<comment type="PTM">
    <text evidence="6">Phosphorylated by CheA. Phosphorylation of the N-terminal regulatory domain activates the methylesterase activity.</text>
</comment>
<organism evidence="11 12">
    <name type="scientific">Pistricoccus aurantiacus</name>
    <dbReference type="NCBI Taxonomy" id="1883414"/>
    <lineage>
        <taxon>Bacteria</taxon>
        <taxon>Pseudomonadati</taxon>
        <taxon>Pseudomonadota</taxon>
        <taxon>Gammaproteobacteria</taxon>
        <taxon>Oceanospirillales</taxon>
        <taxon>Halomonadaceae</taxon>
        <taxon>Pistricoccus</taxon>
    </lineage>
</organism>
<dbReference type="CDD" id="cd16432">
    <property type="entry name" value="CheB_Rec"/>
    <property type="match status" value="1"/>
</dbReference>
<feature type="active site" evidence="6 7">
    <location>
        <position position="169"/>
    </location>
</feature>
<dbReference type="Pfam" id="PF01339">
    <property type="entry name" value="CheB_methylest"/>
    <property type="match status" value="1"/>
</dbReference>
<dbReference type="Proteomes" id="UP000321272">
    <property type="component" value="Chromosome"/>
</dbReference>
<keyword evidence="1 6" id="KW-0963">Cytoplasm</keyword>
<dbReference type="EMBL" id="CP042382">
    <property type="protein sequence ID" value="QEA40261.1"/>
    <property type="molecule type" value="Genomic_DNA"/>
</dbReference>
<dbReference type="InterPro" id="IPR001789">
    <property type="entry name" value="Sig_transdc_resp-reg_receiver"/>
</dbReference>
<dbReference type="AlphaFoldDB" id="A0A5B8SV41"/>
<dbReference type="NCBIfam" id="NF001965">
    <property type="entry name" value="PRK00742.1"/>
    <property type="match status" value="1"/>
</dbReference>
<dbReference type="GO" id="GO:0005737">
    <property type="term" value="C:cytoplasm"/>
    <property type="evidence" value="ECO:0007669"/>
    <property type="project" value="UniProtKB-SubCell"/>
</dbReference>
<dbReference type="SUPFAM" id="SSF52738">
    <property type="entry name" value="Methylesterase CheB, C-terminal domain"/>
    <property type="match status" value="1"/>
</dbReference>
<dbReference type="PROSITE" id="PS50122">
    <property type="entry name" value="CHEB"/>
    <property type="match status" value="1"/>
</dbReference>
<reference evidence="11 12" key="1">
    <citation type="submission" date="2019-06" db="EMBL/GenBank/DDBJ databases">
        <title>Genome analyses of bacteria isolated from kimchi.</title>
        <authorList>
            <person name="Lee S."/>
            <person name="Ahn S."/>
            <person name="Roh S."/>
        </authorList>
    </citation>
    <scope>NUCLEOTIDE SEQUENCE [LARGE SCALE GENOMIC DNA]</scope>
    <source>
        <strain evidence="11 12">CBA4606</strain>
    </source>
</reference>
<comment type="domain">
    <text evidence="6">Contains a C-terminal catalytic domain, and an N-terminal region which modulates catalytic activity.</text>
</comment>
<gene>
    <name evidence="6" type="primary">cheB</name>
    <name evidence="11" type="ORF">FGL86_15015</name>
</gene>
<name>A0A5B8SV41_9GAMM</name>
<evidence type="ECO:0000256" key="3">
    <source>
        <dbReference type="ARBA" id="ARBA00022553"/>
    </source>
</evidence>
<dbReference type="CDD" id="cd17541">
    <property type="entry name" value="REC_CheB-like"/>
    <property type="match status" value="1"/>
</dbReference>
<feature type="active site" evidence="6 7">
    <location>
        <position position="291"/>
    </location>
</feature>
<sequence>MIAKKIKVLCVDDSALMRDLLTEIINAQPDMHVVATASDPLIARDLIKRHDPDVLTLDINMPRMDGLVFLTHLMRLRPMPVLMVSSLTRKNSKTSLKALELGAVDVIAKSGLGIRDNRMHDDSLIVDKIRAAAQSKPCRLGAAPRHALAALTSSSYPQASKRFVMIGASTGGTEAIRHVLEPLPENAPGIVIAQHMPSGFTRSFAERLDRSCRIKVSEATHGEPILPGHAYVAPGGIHLKVAREGTRYVLKLDDGEPVNRHRPSVDVLFESAAQHLGKLAIGILLTGMGKDGAAGLGRMRQAGAMTLAQNEATCVVYGMPREAVAQGAAREVLALSEIPRRLMESAASAAEH</sequence>
<dbReference type="InterPro" id="IPR011006">
    <property type="entry name" value="CheY-like_superfamily"/>
</dbReference>
<dbReference type="PIRSF" id="PIRSF000876">
    <property type="entry name" value="RR_chemtxs_CheB"/>
    <property type="match status" value="1"/>
</dbReference>
<evidence type="ECO:0000256" key="5">
    <source>
        <dbReference type="ARBA" id="ARBA00048267"/>
    </source>
</evidence>
<comment type="subcellular location">
    <subcellularLocation>
        <location evidence="6">Cytoplasm</location>
    </subcellularLocation>
</comment>
<protein>
    <recommendedName>
        <fullName evidence="6">Protein-glutamate methylesterase/protein-glutamine glutaminase</fullName>
        <ecNumber evidence="6">3.1.1.61</ecNumber>
        <ecNumber evidence="6">3.5.1.44</ecNumber>
    </recommendedName>
</protein>
<dbReference type="EC" id="3.5.1.44" evidence="6"/>
<comment type="function">
    <text evidence="6">Involved in chemotaxis. Part of a chemotaxis signal transduction system that modulates chemotaxis in response to various stimuli. Catalyzes the demethylation of specific methylglutamate residues introduced into the chemoreceptors (methyl-accepting chemotaxis proteins or MCP) by CheR. Also mediates the irreversible deamidation of specific glutamine residues to glutamic acid.</text>
</comment>
<dbReference type="FunFam" id="3.40.50.2300:FF:000060">
    <property type="entry name" value="Protein-glutamate methylesterase/protein-glutamine glutaminase"/>
    <property type="match status" value="1"/>
</dbReference>
<dbReference type="EC" id="3.1.1.61" evidence="6"/>
<keyword evidence="2 6" id="KW-0145">Chemotaxis</keyword>
<comment type="catalytic activity">
    <reaction evidence="5 6">
        <text>[protein]-L-glutamate 5-O-methyl ester + H2O = L-glutamyl-[protein] + methanol + H(+)</text>
        <dbReference type="Rhea" id="RHEA:23236"/>
        <dbReference type="Rhea" id="RHEA-COMP:10208"/>
        <dbReference type="Rhea" id="RHEA-COMP:10311"/>
        <dbReference type="ChEBI" id="CHEBI:15377"/>
        <dbReference type="ChEBI" id="CHEBI:15378"/>
        <dbReference type="ChEBI" id="CHEBI:17790"/>
        <dbReference type="ChEBI" id="CHEBI:29973"/>
        <dbReference type="ChEBI" id="CHEBI:82795"/>
        <dbReference type="EC" id="3.1.1.61"/>
    </reaction>
</comment>
<accession>A0A5B8SV41</accession>
<comment type="similarity">
    <text evidence="6">Belongs to the CheB family.</text>
</comment>
<dbReference type="Gene3D" id="3.40.50.180">
    <property type="entry name" value="Methylesterase CheB, C-terminal domain"/>
    <property type="match status" value="1"/>
</dbReference>
<evidence type="ECO:0000256" key="6">
    <source>
        <dbReference type="HAMAP-Rule" id="MF_00099"/>
    </source>
</evidence>
<feature type="active site" evidence="6 7">
    <location>
        <position position="195"/>
    </location>
</feature>
<dbReference type="SUPFAM" id="SSF52172">
    <property type="entry name" value="CheY-like"/>
    <property type="match status" value="1"/>
</dbReference>